<keyword evidence="1" id="KW-0547">Nucleotide-binding</keyword>
<gene>
    <name evidence="7" type="ORF">TSOC_012913</name>
</gene>
<dbReference type="OrthoDB" id="1191041at2759"/>
<dbReference type="InterPro" id="IPR050079">
    <property type="entry name" value="DEAD_box_RNA_helicase"/>
</dbReference>
<dbReference type="SUPFAM" id="SSF52540">
    <property type="entry name" value="P-loop containing nucleoside triphosphate hydrolases"/>
    <property type="match status" value="1"/>
</dbReference>
<name>A0A2J7ZLS1_9CHLO</name>
<evidence type="ECO:0000259" key="6">
    <source>
        <dbReference type="PROSITE" id="PS51195"/>
    </source>
</evidence>
<dbReference type="InterPro" id="IPR014014">
    <property type="entry name" value="RNA_helicase_DEAD_Q_motif"/>
</dbReference>
<dbReference type="GO" id="GO:0003676">
    <property type="term" value="F:nucleic acid binding"/>
    <property type="evidence" value="ECO:0007669"/>
    <property type="project" value="InterPro"/>
</dbReference>
<dbReference type="EMBL" id="PGGS01000976">
    <property type="protein sequence ID" value="PNH01212.1"/>
    <property type="molecule type" value="Genomic_DNA"/>
</dbReference>
<evidence type="ECO:0000256" key="4">
    <source>
        <dbReference type="ARBA" id="ARBA00022840"/>
    </source>
</evidence>
<dbReference type="InterPro" id="IPR011545">
    <property type="entry name" value="DEAD/DEAH_box_helicase_dom"/>
</dbReference>
<protein>
    <submittedName>
        <fullName evidence="7">Putative ATP-dependent RNA helicase</fullName>
    </submittedName>
</protein>
<dbReference type="PANTHER" id="PTHR47959">
    <property type="entry name" value="ATP-DEPENDENT RNA HELICASE RHLE-RELATED"/>
    <property type="match status" value="1"/>
</dbReference>
<keyword evidence="8" id="KW-1185">Reference proteome</keyword>
<feature type="short sequence motif" description="Q motif" evidence="5">
    <location>
        <begin position="2"/>
        <end position="30"/>
    </location>
</feature>
<dbReference type="PROSITE" id="PS51195">
    <property type="entry name" value="Q_MOTIF"/>
    <property type="match status" value="1"/>
</dbReference>
<dbReference type="AlphaFoldDB" id="A0A2J7ZLS1"/>
<sequence length="81" mass="8099">MSAFEELGVMPELAKAVEDLGWLLPSPVQAETIPLILGGGDVMAAAETGSGKTGVSAGAGVTGLAFGPVAPHRCSMYGNLQ</sequence>
<dbReference type="Proteomes" id="UP000236333">
    <property type="component" value="Unassembled WGS sequence"/>
</dbReference>
<proteinExistence type="predicted"/>
<dbReference type="GO" id="GO:0016787">
    <property type="term" value="F:hydrolase activity"/>
    <property type="evidence" value="ECO:0007669"/>
    <property type="project" value="UniProtKB-KW"/>
</dbReference>
<dbReference type="GO" id="GO:0003724">
    <property type="term" value="F:RNA helicase activity"/>
    <property type="evidence" value="ECO:0007669"/>
    <property type="project" value="InterPro"/>
</dbReference>
<comment type="caution">
    <text evidence="7">The sequence shown here is derived from an EMBL/GenBank/DDBJ whole genome shotgun (WGS) entry which is preliminary data.</text>
</comment>
<accession>A0A2J7ZLS1</accession>
<evidence type="ECO:0000313" key="8">
    <source>
        <dbReference type="Proteomes" id="UP000236333"/>
    </source>
</evidence>
<keyword evidence="3 7" id="KW-0347">Helicase</keyword>
<evidence type="ECO:0000256" key="3">
    <source>
        <dbReference type="ARBA" id="ARBA00022806"/>
    </source>
</evidence>
<dbReference type="GO" id="GO:0005524">
    <property type="term" value="F:ATP binding"/>
    <property type="evidence" value="ECO:0007669"/>
    <property type="project" value="UniProtKB-KW"/>
</dbReference>
<evidence type="ECO:0000256" key="1">
    <source>
        <dbReference type="ARBA" id="ARBA00022741"/>
    </source>
</evidence>
<organism evidence="7 8">
    <name type="scientific">Tetrabaena socialis</name>
    <dbReference type="NCBI Taxonomy" id="47790"/>
    <lineage>
        <taxon>Eukaryota</taxon>
        <taxon>Viridiplantae</taxon>
        <taxon>Chlorophyta</taxon>
        <taxon>core chlorophytes</taxon>
        <taxon>Chlorophyceae</taxon>
        <taxon>CS clade</taxon>
        <taxon>Chlamydomonadales</taxon>
        <taxon>Tetrabaenaceae</taxon>
        <taxon>Tetrabaena</taxon>
    </lineage>
</organism>
<keyword evidence="2" id="KW-0378">Hydrolase</keyword>
<evidence type="ECO:0000313" key="7">
    <source>
        <dbReference type="EMBL" id="PNH01212.1"/>
    </source>
</evidence>
<reference evidence="7 8" key="1">
    <citation type="journal article" date="2017" name="Mol. Biol. Evol.">
        <title>The 4-celled Tetrabaena socialis nuclear genome reveals the essential components for genetic control of cell number at the origin of multicellularity in the volvocine lineage.</title>
        <authorList>
            <person name="Featherston J."/>
            <person name="Arakaki Y."/>
            <person name="Hanschen E.R."/>
            <person name="Ferris P.J."/>
            <person name="Michod R.E."/>
            <person name="Olson B.J.S.C."/>
            <person name="Nozaki H."/>
            <person name="Durand P.M."/>
        </authorList>
    </citation>
    <scope>NUCLEOTIDE SEQUENCE [LARGE SCALE GENOMIC DNA]</scope>
    <source>
        <strain evidence="7 8">NIES-571</strain>
    </source>
</reference>
<evidence type="ECO:0000256" key="5">
    <source>
        <dbReference type="PROSITE-ProRule" id="PRU00552"/>
    </source>
</evidence>
<dbReference type="GO" id="GO:0005829">
    <property type="term" value="C:cytosol"/>
    <property type="evidence" value="ECO:0007669"/>
    <property type="project" value="TreeGrafter"/>
</dbReference>
<dbReference type="InterPro" id="IPR027417">
    <property type="entry name" value="P-loop_NTPase"/>
</dbReference>
<feature type="domain" description="DEAD-box RNA helicase Q" evidence="6">
    <location>
        <begin position="2"/>
        <end position="30"/>
    </location>
</feature>
<dbReference type="PANTHER" id="PTHR47959:SF1">
    <property type="entry name" value="ATP-DEPENDENT RNA HELICASE DBPA"/>
    <property type="match status" value="1"/>
</dbReference>
<evidence type="ECO:0000256" key="2">
    <source>
        <dbReference type="ARBA" id="ARBA00022801"/>
    </source>
</evidence>
<dbReference type="Gene3D" id="3.40.50.300">
    <property type="entry name" value="P-loop containing nucleotide triphosphate hydrolases"/>
    <property type="match status" value="1"/>
</dbReference>
<keyword evidence="4" id="KW-0067">ATP-binding</keyword>
<dbReference type="Pfam" id="PF00270">
    <property type="entry name" value="DEAD"/>
    <property type="match status" value="1"/>
</dbReference>